<dbReference type="GO" id="GO:0005874">
    <property type="term" value="C:microtubule"/>
    <property type="evidence" value="ECO:0007669"/>
    <property type="project" value="UniProtKB-KW"/>
</dbReference>
<dbReference type="GO" id="GO:0051225">
    <property type="term" value="P:spindle assembly"/>
    <property type="evidence" value="ECO:0007669"/>
    <property type="project" value="TreeGrafter"/>
</dbReference>
<evidence type="ECO:0000256" key="6">
    <source>
        <dbReference type="SAM" id="Coils"/>
    </source>
</evidence>
<feature type="domain" description="Gamma tubulin complex component C-terminal" evidence="7">
    <location>
        <begin position="550"/>
        <end position="842"/>
    </location>
</feature>
<dbReference type="EMBL" id="CAIJEO010000011">
    <property type="protein sequence ID" value="CAD0099927.1"/>
    <property type="molecule type" value="Genomic_DNA"/>
</dbReference>
<keyword evidence="6" id="KW-0175">Coiled coil</keyword>
<feature type="coiled-coil region" evidence="6">
    <location>
        <begin position="818"/>
        <end position="845"/>
    </location>
</feature>
<keyword evidence="2 5" id="KW-0963">Cytoplasm</keyword>
<evidence type="ECO:0000256" key="3">
    <source>
        <dbReference type="ARBA" id="ARBA00022701"/>
    </source>
</evidence>
<dbReference type="Pfam" id="PF04130">
    <property type="entry name" value="GCP_C_terminal"/>
    <property type="match status" value="1"/>
</dbReference>
<dbReference type="PANTHER" id="PTHR19302:SF70">
    <property type="entry name" value="GAMMA-TUBULIN COMPLEX COMPONENT 6"/>
    <property type="match status" value="1"/>
</dbReference>
<evidence type="ECO:0000256" key="1">
    <source>
        <dbReference type="ARBA" id="ARBA00010337"/>
    </source>
</evidence>
<evidence type="ECO:0000256" key="5">
    <source>
        <dbReference type="RuleBase" id="RU363050"/>
    </source>
</evidence>
<dbReference type="InterPro" id="IPR040457">
    <property type="entry name" value="GCP_C"/>
</dbReference>
<dbReference type="Gene3D" id="1.20.120.1900">
    <property type="entry name" value="Gamma-tubulin complex, C-terminal domain"/>
    <property type="match status" value="1"/>
</dbReference>
<dbReference type="GO" id="GO:0005816">
    <property type="term" value="C:spindle pole body"/>
    <property type="evidence" value="ECO:0007669"/>
    <property type="project" value="UniProtKB-ARBA"/>
</dbReference>
<dbReference type="GO" id="GO:0007020">
    <property type="term" value="P:microtubule nucleation"/>
    <property type="evidence" value="ECO:0007669"/>
    <property type="project" value="InterPro"/>
</dbReference>
<protein>
    <recommendedName>
        <fullName evidence="5">Spindle pole body component</fullName>
    </recommendedName>
</protein>
<dbReference type="InterPro" id="IPR007259">
    <property type="entry name" value="GCP"/>
</dbReference>
<evidence type="ECO:0000313" key="9">
    <source>
        <dbReference type="EMBL" id="CAD0099927.1"/>
    </source>
</evidence>
<evidence type="ECO:0000259" key="7">
    <source>
        <dbReference type="Pfam" id="PF04130"/>
    </source>
</evidence>
<dbReference type="InterPro" id="IPR042241">
    <property type="entry name" value="GCP_C_sf"/>
</dbReference>
<keyword evidence="10" id="KW-1185">Reference proteome</keyword>
<dbReference type="Proteomes" id="UP000714618">
    <property type="component" value="Unassembled WGS sequence"/>
</dbReference>
<dbReference type="GO" id="GO:0000930">
    <property type="term" value="C:gamma-tubulin complex"/>
    <property type="evidence" value="ECO:0007669"/>
    <property type="project" value="UniProtKB-ARBA"/>
</dbReference>
<sequence length="866" mass="97568">MDGEHGPFNVPDFWRPSAFSISDAPEQTLFNDTRFGEHDALCSHMKTFTHGQTELPLIDHHLDTELRLPDLDNFQFGKLDDLHVNQEPDKASTVDLQTCTTSQSDELDDLWKFDLTRPVERPSLRTWEAFAHQDHSESPISYLSDAGPRAFDALQPDDTDVLQSAFALKCLALLGLGRSSTLFQWKKEDKTFVSSLDNVRLSGLSSTAFDSLVQQLTAAGCASVDLRHFVQSSYTTKNPLAARVALATTVQAVLEALDQNLSDQVLTATSFLQLLTCFETPTILLTEMRELISTTAAASTDTAFLSACHETIHQFTNACSPFQSLHAEILKQVSLPWLQVICQKTGLTHHQFDLPAQDDVFERSAHISAEDNAQITEVMAGIAVLKDAAPDHPILAPASWGVDSPDLEASHTCLHFDRIVEKANKYQQDLLLAITRYSRGDSKPLDVNPQQQPDHLTSEQLPWSLDDDQQTYFEDVGTRFAELPANKADTSGIRFLTTEMLEAENIQETSALDLRHLSKTTLHHLTPYLRVRSRLLNGVLLRLLFRQFSLRDHLTLNHSFHLLGNGLFVQRLTTALFTSETNARGLRLDNRSKQWPPASSELRLGLMGVLSEAYGSNDIPGNLSFAIRELSDAEIEKCLDANSIHALDFLRLRYEAPTPLNVILDDKAMAKYDDCFRVLLGMLRMLHFVTLLRSTAQQKHSSPASQAFAHEAWSCVSGLASYFFDIGVGGPWTEFQRTLNTIEADLALEDEEGSFGQRVTFGISHLRNRHSDMLDTIRSRLFLRSRHDKLRSYIEDIFSLVLSVQMNTHLELMLWRQRDELRDLIKEFKSSLNELTRKIGKKKEMSQQDRDDVFAVEVLNFRLGGD</sequence>
<name>A0A9N8K906_9PEZI</name>
<dbReference type="AlphaFoldDB" id="A0A9N8K906"/>
<comment type="similarity">
    <text evidence="1 5">Belongs to the TUBGCP family.</text>
</comment>
<accession>A0A9N8K906</accession>
<dbReference type="OrthoDB" id="775571at2759"/>
<evidence type="ECO:0000313" key="10">
    <source>
        <dbReference type="Proteomes" id="UP000714618"/>
    </source>
</evidence>
<evidence type="ECO:0000259" key="8">
    <source>
        <dbReference type="Pfam" id="PF17681"/>
    </source>
</evidence>
<comment type="caution">
    <text evidence="9">The sequence shown here is derived from an EMBL/GenBank/DDBJ whole genome shotgun (WGS) entry which is preliminary data.</text>
</comment>
<dbReference type="Pfam" id="PF17681">
    <property type="entry name" value="GCP_N_terminal"/>
    <property type="match status" value="1"/>
</dbReference>
<keyword evidence="4 5" id="KW-0206">Cytoskeleton</keyword>
<dbReference type="GO" id="GO:0043015">
    <property type="term" value="F:gamma-tubulin binding"/>
    <property type="evidence" value="ECO:0007669"/>
    <property type="project" value="InterPro"/>
</dbReference>
<dbReference type="GO" id="GO:0000278">
    <property type="term" value="P:mitotic cell cycle"/>
    <property type="evidence" value="ECO:0007669"/>
    <property type="project" value="TreeGrafter"/>
</dbReference>
<comment type="subcellular location">
    <subcellularLocation>
        <location evidence="5">Cytoplasm</location>
        <location evidence="5">Cytoskeleton</location>
        <location evidence="5">Microtubule organizing center</location>
    </subcellularLocation>
</comment>
<evidence type="ECO:0000256" key="4">
    <source>
        <dbReference type="ARBA" id="ARBA00023212"/>
    </source>
</evidence>
<dbReference type="PANTHER" id="PTHR19302">
    <property type="entry name" value="GAMMA TUBULIN COMPLEX PROTEIN"/>
    <property type="match status" value="1"/>
</dbReference>
<dbReference type="GO" id="GO:0051011">
    <property type="term" value="F:microtubule minus-end binding"/>
    <property type="evidence" value="ECO:0007669"/>
    <property type="project" value="TreeGrafter"/>
</dbReference>
<dbReference type="GO" id="GO:0051321">
    <property type="term" value="P:meiotic cell cycle"/>
    <property type="evidence" value="ECO:0007669"/>
    <property type="project" value="TreeGrafter"/>
</dbReference>
<dbReference type="InterPro" id="IPR041470">
    <property type="entry name" value="GCP_N"/>
</dbReference>
<evidence type="ECO:0000256" key="2">
    <source>
        <dbReference type="ARBA" id="ARBA00022490"/>
    </source>
</evidence>
<keyword evidence="3 5" id="KW-0493">Microtubule</keyword>
<proteinExistence type="inferred from homology"/>
<organism evidence="9 10">
    <name type="scientific">Aureobasidium mustum</name>
    <dbReference type="NCBI Taxonomy" id="2773714"/>
    <lineage>
        <taxon>Eukaryota</taxon>
        <taxon>Fungi</taxon>
        <taxon>Dikarya</taxon>
        <taxon>Ascomycota</taxon>
        <taxon>Pezizomycotina</taxon>
        <taxon>Dothideomycetes</taxon>
        <taxon>Dothideomycetidae</taxon>
        <taxon>Dothideales</taxon>
        <taxon>Saccotheciaceae</taxon>
        <taxon>Aureobasidium</taxon>
    </lineage>
</organism>
<dbReference type="GO" id="GO:0000922">
    <property type="term" value="C:spindle pole"/>
    <property type="evidence" value="ECO:0007669"/>
    <property type="project" value="InterPro"/>
</dbReference>
<gene>
    <name evidence="9" type="ORF">AWRI4233_LOCUS8752</name>
</gene>
<dbReference type="GO" id="GO:0031122">
    <property type="term" value="P:cytoplasmic microtubule organization"/>
    <property type="evidence" value="ECO:0007669"/>
    <property type="project" value="TreeGrafter"/>
</dbReference>
<feature type="domain" description="Gamma tubulin complex component protein N-terminal" evidence="8">
    <location>
        <begin position="169"/>
        <end position="342"/>
    </location>
</feature>
<reference evidence="9" key="1">
    <citation type="submission" date="2020-06" db="EMBL/GenBank/DDBJ databases">
        <authorList>
            <person name="Onetto C."/>
        </authorList>
    </citation>
    <scope>NUCLEOTIDE SEQUENCE</scope>
</reference>